<accession>A0A2P5VY21</accession>
<evidence type="ECO:0000313" key="1">
    <source>
        <dbReference type="EMBL" id="PPR83717.1"/>
    </source>
</evidence>
<reference evidence="1 2" key="1">
    <citation type="submission" date="2015-01" db="EMBL/GenBank/DDBJ databases">
        <title>Genome of allotetraploid Gossypium barbadense reveals genomic plasticity and fiber elongation in cotton evolution.</title>
        <authorList>
            <person name="Chen X."/>
            <person name="Liu X."/>
            <person name="Zhao B."/>
            <person name="Zheng H."/>
            <person name="Hu Y."/>
            <person name="Lu G."/>
            <person name="Yang C."/>
            <person name="Chen J."/>
            <person name="Shan C."/>
            <person name="Zhang L."/>
            <person name="Zhou Y."/>
            <person name="Wang L."/>
            <person name="Guo W."/>
            <person name="Bai Y."/>
            <person name="Ruan J."/>
            <person name="Shangguan X."/>
            <person name="Mao Y."/>
            <person name="Jiang J."/>
            <person name="Zhu Y."/>
            <person name="Lei J."/>
            <person name="Kang H."/>
            <person name="Chen S."/>
            <person name="He X."/>
            <person name="Wang R."/>
            <person name="Wang Y."/>
            <person name="Chen J."/>
            <person name="Wang L."/>
            <person name="Yu S."/>
            <person name="Wang B."/>
            <person name="Wei J."/>
            <person name="Song S."/>
            <person name="Lu X."/>
            <person name="Gao Z."/>
            <person name="Gu W."/>
            <person name="Deng X."/>
            <person name="Ma D."/>
            <person name="Wang S."/>
            <person name="Liang W."/>
            <person name="Fang L."/>
            <person name="Cai C."/>
            <person name="Zhu X."/>
            <person name="Zhou B."/>
            <person name="Zhang Y."/>
            <person name="Chen Z."/>
            <person name="Xu S."/>
            <person name="Zhu R."/>
            <person name="Wang S."/>
            <person name="Zhang T."/>
            <person name="Zhao G."/>
        </authorList>
    </citation>
    <scope>NUCLEOTIDE SEQUENCE [LARGE SCALE GENOMIC DNA]</scope>
    <source>
        <strain evidence="2">cv. Xinhai21</strain>
        <tissue evidence="1">Leaf</tissue>
    </source>
</reference>
<gene>
    <name evidence="1" type="ORF">GOBAR_AA36996</name>
</gene>
<organism evidence="1 2">
    <name type="scientific">Gossypium barbadense</name>
    <name type="common">Sea Island cotton</name>
    <name type="synonym">Hibiscus barbadensis</name>
    <dbReference type="NCBI Taxonomy" id="3634"/>
    <lineage>
        <taxon>Eukaryota</taxon>
        <taxon>Viridiplantae</taxon>
        <taxon>Streptophyta</taxon>
        <taxon>Embryophyta</taxon>
        <taxon>Tracheophyta</taxon>
        <taxon>Spermatophyta</taxon>
        <taxon>Magnoliopsida</taxon>
        <taxon>eudicotyledons</taxon>
        <taxon>Gunneridae</taxon>
        <taxon>Pentapetalae</taxon>
        <taxon>rosids</taxon>
        <taxon>malvids</taxon>
        <taxon>Malvales</taxon>
        <taxon>Malvaceae</taxon>
        <taxon>Malvoideae</taxon>
        <taxon>Gossypium</taxon>
    </lineage>
</organism>
<proteinExistence type="predicted"/>
<evidence type="ECO:0000313" key="2">
    <source>
        <dbReference type="Proteomes" id="UP000239757"/>
    </source>
</evidence>
<dbReference type="Proteomes" id="UP000239757">
    <property type="component" value="Unassembled WGS sequence"/>
</dbReference>
<sequence>MSVCGGWEEVSVGVRVGWEVRPCLGLKQPLDTAVSAVLGGRVGGEPLVKLKVLQMLLPLEAWNLFLIPLSRLRLAQQRDLCMHIPL</sequence>
<dbReference type="EMBL" id="KZ670209">
    <property type="protein sequence ID" value="PPR83717.1"/>
    <property type="molecule type" value="Genomic_DNA"/>
</dbReference>
<dbReference type="OrthoDB" id="10494690at2759"/>
<name>A0A2P5VY21_GOSBA</name>
<protein>
    <submittedName>
        <fullName evidence="1">Uncharacterized protein</fullName>
    </submittedName>
</protein>
<dbReference type="AlphaFoldDB" id="A0A2P5VY21"/>